<sequence length="284" mass="30094">MRLLTSLRISIALLSVAFCLVCIGQDKPQFNTASAGVKATDIEAAMRLLCSQKHLTRDKDGSVSGCSVCPDGAAFAGDNASKLEIYAETPGHFTSVQANNLILSGYGCEPHSNNFGGSYVFSVEAGKARLLHYSAGLITDECHKFAFADGREYLICRGGWGGQGEADAYVFTAAFSAAGTETRKTLLSVRDTTGECGDESQIERSSEIKGLKFVPADTGQITGLTITATMGEVTCGRVAAAEKSKSKGELPGVKSYDVEFVFDGKRFTVKPGSRAALNRLTPND</sequence>
<name>A0ABW1ELR8_9BACT</name>
<proteinExistence type="predicted"/>
<reference evidence="2" key="1">
    <citation type="journal article" date="2019" name="Int. J. Syst. Evol. Microbiol.">
        <title>The Global Catalogue of Microorganisms (GCM) 10K type strain sequencing project: providing services to taxonomists for standard genome sequencing and annotation.</title>
        <authorList>
            <consortium name="The Broad Institute Genomics Platform"/>
            <consortium name="The Broad Institute Genome Sequencing Center for Infectious Disease"/>
            <person name="Wu L."/>
            <person name="Ma J."/>
        </authorList>
    </citation>
    <scope>NUCLEOTIDE SEQUENCE [LARGE SCALE GENOMIC DNA]</scope>
    <source>
        <strain evidence="2">JCM 4087</strain>
    </source>
</reference>
<gene>
    <name evidence="1" type="ORF">ACFPT7_22990</name>
</gene>
<keyword evidence="2" id="KW-1185">Reference proteome</keyword>
<accession>A0ABW1ELR8</accession>
<comment type="caution">
    <text evidence="1">The sequence shown here is derived from an EMBL/GenBank/DDBJ whole genome shotgun (WGS) entry which is preliminary data.</text>
</comment>
<dbReference type="Proteomes" id="UP001596091">
    <property type="component" value="Unassembled WGS sequence"/>
</dbReference>
<evidence type="ECO:0000313" key="2">
    <source>
        <dbReference type="Proteomes" id="UP001596091"/>
    </source>
</evidence>
<organism evidence="1 2">
    <name type="scientific">Acidicapsa dinghuensis</name>
    <dbReference type="NCBI Taxonomy" id="2218256"/>
    <lineage>
        <taxon>Bacteria</taxon>
        <taxon>Pseudomonadati</taxon>
        <taxon>Acidobacteriota</taxon>
        <taxon>Terriglobia</taxon>
        <taxon>Terriglobales</taxon>
        <taxon>Acidobacteriaceae</taxon>
        <taxon>Acidicapsa</taxon>
    </lineage>
</organism>
<evidence type="ECO:0000313" key="1">
    <source>
        <dbReference type="EMBL" id="MFC5865191.1"/>
    </source>
</evidence>
<protein>
    <submittedName>
        <fullName evidence="1">Uncharacterized protein</fullName>
    </submittedName>
</protein>
<dbReference type="RefSeq" id="WP_263333329.1">
    <property type="nucleotide sequence ID" value="NZ_JAGSYH010000002.1"/>
</dbReference>
<dbReference type="EMBL" id="JBHSPH010000016">
    <property type="protein sequence ID" value="MFC5865191.1"/>
    <property type="molecule type" value="Genomic_DNA"/>
</dbReference>